<evidence type="ECO:0000313" key="3">
    <source>
        <dbReference type="Proteomes" id="UP000736164"/>
    </source>
</evidence>
<dbReference type="Pfam" id="PF13424">
    <property type="entry name" value="TPR_12"/>
    <property type="match status" value="1"/>
</dbReference>
<evidence type="ECO:0000313" key="2">
    <source>
        <dbReference type="EMBL" id="MBN3319956.1"/>
    </source>
</evidence>
<dbReference type="EMBL" id="JAAWVO010048803">
    <property type="protein sequence ID" value="MBN3319956.1"/>
    <property type="molecule type" value="Genomic_DNA"/>
</dbReference>
<dbReference type="AlphaFoldDB" id="A0A8J7NW92"/>
<accession>A0A8J7NW92</accession>
<dbReference type="Proteomes" id="UP000736164">
    <property type="component" value="Unassembled WGS sequence"/>
</dbReference>
<dbReference type="SUPFAM" id="SSF48452">
    <property type="entry name" value="TPR-like"/>
    <property type="match status" value="2"/>
</dbReference>
<protein>
    <submittedName>
        <fullName evidence="2">CNST protein</fullName>
    </submittedName>
</protein>
<dbReference type="GO" id="GO:0005886">
    <property type="term" value="C:plasma membrane"/>
    <property type="evidence" value="ECO:0007669"/>
    <property type="project" value="TreeGrafter"/>
</dbReference>
<name>A0A8J7NW92_ATRSP</name>
<evidence type="ECO:0000259" key="1">
    <source>
        <dbReference type="Pfam" id="PF22883"/>
    </source>
</evidence>
<dbReference type="Pfam" id="PF22883">
    <property type="entry name" value="Consortin_N"/>
    <property type="match status" value="1"/>
</dbReference>
<dbReference type="GO" id="GO:0030133">
    <property type="term" value="C:transport vesicle"/>
    <property type="evidence" value="ECO:0007669"/>
    <property type="project" value="TreeGrafter"/>
</dbReference>
<organism evidence="2 3">
    <name type="scientific">Atractosteus spatula</name>
    <name type="common">Alligator gar</name>
    <name type="synonym">Lepisosteus spatula</name>
    <dbReference type="NCBI Taxonomy" id="7917"/>
    <lineage>
        <taxon>Eukaryota</taxon>
        <taxon>Metazoa</taxon>
        <taxon>Chordata</taxon>
        <taxon>Craniata</taxon>
        <taxon>Vertebrata</taxon>
        <taxon>Euteleostomi</taxon>
        <taxon>Actinopterygii</taxon>
        <taxon>Neopterygii</taxon>
        <taxon>Holostei</taxon>
        <taxon>Semionotiformes</taxon>
        <taxon>Lepisosteidae</taxon>
        <taxon>Atractosteus</taxon>
    </lineage>
</organism>
<reference evidence="2" key="1">
    <citation type="journal article" date="2021" name="Cell">
        <title>Tracing the genetic footprints of vertebrate landing in non-teleost ray-finned fishes.</title>
        <authorList>
            <person name="Bi X."/>
            <person name="Wang K."/>
            <person name="Yang L."/>
            <person name="Pan H."/>
            <person name="Jiang H."/>
            <person name="Wei Q."/>
            <person name="Fang M."/>
            <person name="Yu H."/>
            <person name="Zhu C."/>
            <person name="Cai Y."/>
            <person name="He Y."/>
            <person name="Gan X."/>
            <person name="Zeng H."/>
            <person name="Yu D."/>
            <person name="Zhu Y."/>
            <person name="Jiang H."/>
            <person name="Qiu Q."/>
            <person name="Yang H."/>
            <person name="Zhang Y.E."/>
            <person name="Wang W."/>
            <person name="Zhu M."/>
            <person name="He S."/>
            <person name="Zhang G."/>
        </authorList>
    </citation>
    <scope>NUCLEOTIDE SEQUENCE</scope>
    <source>
        <strain evidence="2">Allg_001</strain>
    </source>
</reference>
<keyword evidence="3" id="KW-1185">Reference proteome</keyword>
<dbReference type="GO" id="GO:0071253">
    <property type="term" value="F:connexin binding"/>
    <property type="evidence" value="ECO:0007669"/>
    <property type="project" value="InterPro"/>
</dbReference>
<gene>
    <name evidence="2" type="primary">Cnst</name>
    <name evidence="2" type="ORF">GTO95_0001859</name>
</gene>
<comment type="caution">
    <text evidence="2">The sequence shown here is derived from an EMBL/GenBank/DDBJ whole genome shotgun (WGS) entry which is preliminary data.</text>
</comment>
<dbReference type="GO" id="GO:0042998">
    <property type="term" value="P:positive regulation of Golgi to plasma membrane protein transport"/>
    <property type="evidence" value="ECO:0007669"/>
    <property type="project" value="TreeGrafter"/>
</dbReference>
<sequence length="188" mass="21229">MLSNGREDLYNQGRQFQQQGESKAALRCFLACLLGLTNMHSFHSLPDCLHQIAEVFIKDKNYAKALQFIQAEKMFYEVALIDLTAHQGTSGEFLSYCPSEVSQQGAEGWDFVEDLSEQASQARDYEKLAQLCIMSKRPHLALEYSGKATKIRQKTFGNDHPITAKSLELLASVYAEIGKKEYSGKIFF</sequence>
<feature type="non-terminal residue" evidence="2">
    <location>
        <position position="188"/>
    </location>
</feature>
<dbReference type="InterPro" id="IPR054132">
    <property type="entry name" value="Consortin_N"/>
</dbReference>
<dbReference type="Gene3D" id="1.25.40.10">
    <property type="entry name" value="Tetratricopeptide repeat domain"/>
    <property type="match status" value="1"/>
</dbReference>
<proteinExistence type="predicted"/>
<dbReference type="InterPro" id="IPR042318">
    <property type="entry name" value="Consortin"/>
</dbReference>
<dbReference type="PANTHER" id="PTHR28581:SF2">
    <property type="entry name" value="NUTRITIONALLY-REGULATED ADIPOSE AND CARDIAC ENRICHED PROTEIN HOMOLOG ISOFORM X1"/>
    <property type="match status" value="1"/>
</dbReference>
<dbReference type="GO" id="GO:0005802">
    <property type="term" value="C:trans-Golgi network"/>
    <property type="evidence" value="ECO:0007669"/>
    <property type="project" value="InterPro"/>
</dbReference>
<dbReference type="PANTHER" id="PTHR28581">
    <property type="entry name" value="CONSORTIN"/>
    <property type="match status" value="1"/>
</dbReference>
<feature type="domain" description="Consortin N-terminal" evidence="1">
    <location>
        <begin position="42"/>
        <end position="88"/>
    </location>
</feature>
<dbReference type="InterPro" id="IPR011990">
    <property type="entry name" value="TPR-like_helical_dom_sf"/>
</dbReference>
<feature type="non-terminal residue" evidence="2">
    <location>
        <position position="1"/>
    </location>
</feature>